<evidence type="ECO:0000313" key="2">
    <source>
        <dbReference type="EMBL" id="PKI60912.1"/>
    </source>
</evidence>
<feature type="compositionally biased region" description="Polar residues" evidence="1">
    <location>
        <begin position="65"/>
        <end position="75"/>
    </location>
</feature>
<name>A0A2I0JXD1_PUNGR</name>
<keyword evidence="3" id="KW-1185">Reference proteome</keyword>
<accession>A0A2I0JXD1</accession>
<evidence type="ECO:0000256" key="1">
    <source>
        <dbReference type="SAM" id="MobiDB-lite"/>
    </source>
</evidence>
<comment type="caution">
    <text evidence="2">The sequence shown here is derived from an EMBL/GenBank/DDBJ whole genome shotgun (WGS) entry which is preliminary data.</text>
</comment>
<proteinExistence type="predicted"/>
<organism evidence="2 3">
    <name type="scientific">Punica granatum</name>
    <name type="common">Pomegranate</name>
    <dbReference type="NCBI Taxonomy" id="22663"/>
    <lineage>
        <taxon>Eukaryota</taxon>
        <taxon>Viridiplantae</taxon>
        <taxon>Streptophyta</taxon>
        <taxon>Embryophyta</taxon>
        <taxon>Tracheophyta</taxon>
        <taxon>Spermatophyta</taxon>
        <taxon>Magnoliopsida</taxon>
        <taxon>eudicotyledons</taxon>
        <taxon>Gunneridae</taxon>
        <taxon>Pentapetalae</taxon>
        <taxon>rosids</taxon>
        <taxon>malvids</taxon>
        <taxon>Myrtales</taxon>
        <taxon>Lythraceae</taxon>
        <taxon>Punica</taxon>
    </lineage>
</organism>
<dbReference type="EMBL" id="PGOL01001098">
    <property type="protein sequence ID" value="PKI60912.1"/>
    <property type="molecule type" value="Genomic_DNA"/>
</dbReference>
<reference evidence="2 3" key="1">
    <citation type="submission" date="2017-11" db="EMBL/GenBank/DDBJ databases">
        <title>De-novo sequencing of pomegranate (Punica granatum L.) genome.</title>
        <authorList>
            <person name="Akparov Z."/>
            <person name="Amiraslanov A."/>
            <person name="Hajiyeva S."/>
            <person name="Abbasov M."/>
            <person name="Kaur K."/>
            <person name="Hamwieh A."/>
            <person name="Solovyev V."/>
            <person name="Salamov A."/>
            <person name="Braich B."/>
            <person name="Kosarev P."/>
            <person name="Mahmoud A."/>
            <person name="Hajiyev E."/>
            <person name="Babayeva S."/>
            <person name="Izzatullayeva V."/>
            <person name="Mammadov A."/>
            <person name="Mammadov A."/>
            <person name="Sharifova S."/>
            <person name="Ojaghi J."/>
            <person name="Eynullazada K."/>
            <person name="Bayramov B."/>
            <person name="Abdulazimova A."/>
            <person name="Shahmuradov I."/>
        </authorList>
    </citation>
    <scope>NUCLEOTIDE SEQUENCE [LARGE SCALE GENOMIC DNA]</scope>
    <source>
        <strain evidence="3">cv. AG2017</strain>
        <tissue evidence="2">Leaf</tissue>
    </source>
</reference>
<protein>
    <submittedName>
        <fullName evidence="2">Uncharacterized protein</fullName>
    </submittedName>
</protein>
<gene>
    <name evidence="2" type="ORF">CRG98_018689</name>
</gene>
<dbReference type="AlphaFoldDB" id="A0A2I0JXD1"/>
<evidence type="ECO:0000313" key="3">
    <source>
        <dbReference type="Proteomes" id="UP000233551"/>
    </source>
</evidence>
<feature type="region of interest" description="Disordered" evidence="1">
    <location>
        <begin position="1"/>
        <end position="75"/>
    </location>
</feature>
<sequence>MTGDHDPDSLESLSTSISQRAAARDHHWSLQCSRSTHRDDPPPYSTAGVALWPPPSAARGLTAANRGSENSNPAD</sequence>
<dbReference type="Proteomes" id="UP000233551">
    <property type="component" value="Unassembled WGS sequence"/>
</dbReference>